<dbReference type="InterPro" id="IPR004695">
    <property type="entry name" value="SLAC1/Mae1/Ssu1/TehA"/>
</dbReference>
<accession>A0ABT9VGB0</accession>
<evidence type="ECO:0000256" key="5">
    <source>
        <dbReference type="SAM" id="Phobius"/>
    </source>
</evidence>
<evidence type="ECO:0000313" key="7">
    <source>
        <dbReference type="Proteomes" id="UP001224359"/>
    </source>
</evidence>
<feature type="transmembrane region" description="Helical" evidence="5">
    <location>
        <begin position="12"/>
        <end position="28"/>
    </location>
</feature>
<dbReference type="Pfam" id="PF03595">
    <property type="entry name" value="SLAC1"/>
    <property type="match status" value="1"/>
</dbReference>
<dbReference type="InterPro" id="IPR038665">
    <property type="entry name" value="Voltage-dep_anion_channel_sf"/>
</dbReference>
<reference evidence="6 7" key="1">
    <citation type="submission" date="2023-07" db="EMBL/GenBank/DDBJ databases">
        <title>Genomic Encyclopedia of Type Strains, Phase IV (KMG-IV): sequencing the most valuable type-strain genomes for metagenomic binning, comparative biology and taxonomic classification.</title>
        <authorList>
            <person name="Goeker M."/>
        </authorList>
    </citation>
    <scope>NUCLEOTIDE SEQUENCE [LARGE SCALE GENOMIC DNA]</scope>
    <source>
        <strain evidence="6 7">DSM 16460</strain>
    </source>
</reference>
<keyword evidence="3 5" id="KW-1133">Transmembrane helix</keyword>
<comment type="subcellular location">
    <subcellularLocation>
        <location evidence="1">Membrane</location>
        <topology evidence="1">Multi-pass membrane protein</topology>
    </subcellularLocation>
</comment>
<organism evidence="6 7">
    <name type="scientific">Alkalibacillus salilacus</name>
    <dbReference type="NCBI Taxonomy" id="284582"/>
    <lineage>
        <taxon>Bacteria</taxon>
        <taxon>Bacillati</taxon>
        <taxon>Bacillota</taxon>
        <taxon>Bacilli</taxon>
        <taxon>Bacillales</taxon>
        <taxon>Bacillaceae</taxon>
        <taxon>Alkalibacillus</taxon>
    </lineage>
</organism>
<evidence type="ECO:0000313" key="6">
    <source>
        <dbReference type="EMBL" id="MDQ0160011.1"/>
    </source>
</evidence>
<name>A0ABT9VGB0_9BACI</name>
<proteinExistence type="predicted"/>
<gene>
    <name evidence="6" type="ORF">J2S77_002012</name>
</gene>
<keyword evidence="7" id="KW-1185">Reference proteome</keyword>
<feature type="transmembrane region" description="Helical" evidence="5">
    <location>
        <begin position="262"/>
        <end position="283"/>
    </location>
</feature>
<feature type="transmembrane region" description="Helical" evidence="5">
    <location>
        <begin position="332"/>
        <end position="353"/>
    </location>
</feature>
<evidence type="ECO:0000256" key="2">
    <source>
        <dbReference type="ARBA" id="ARBA00022692"/>
    </source>
</evidence>
<feature type="transmembrane region" description="Helical" evidence="5">
    <location>
        <begin position="40"/>
        <end position="60"/>
    </location>
</feature>
<comment type="caution">
    <text evidence="6">The sequence shown here is derived from an EMBL/GenBank/DDBJ whole genome shotgun (WGS) entry which is preliminary data.</text>
</comment>
<feature type="transmembrane region" description="Helical" evidence="5">
    <location>
        <begin position="164"/>
        <end position="186"/>
    </location>
</feature>
<evidence type="ECO:0000256" key="1">
    <source>
        <dbReference type="ARBA" id="ARBA00004141"/>
    </source>
</evidence>
<feature type="transmembrane region" description="Helical" evidence="5">
    <location>
        <begin position="304"/>
        <end position="320"/>
    </location>
</feature>
<feature type="transmembrane region" description="Helical" evidence="5">
    <location>
        <begin position="192"/>
        <end position="217"/>
    </location>
</feature>
<feature type="transmembrane region" description="Helical" evidence="5">
    <location>
        <begin position="66"/>
        <end position="85"/>
    </location>
</feature>
<keyword evidence="4 5" id="KW-0472">Membrane</keyword>
<dbReference type="EMBL" id="JAUSTQ010000008">
    <property type="protein sequence ID" value="MDQ0160011.1"/>
    <property type="molecule type" value="Genomic_DNA"/>
</dbReference>
<feature type="transmembrane region" description="Helical" evidence="5">
    <location>
        <begin position="237"/>
        <end position="256"/>
    </location>
</feature>
<evidence type="ECO:0000256" key="4">
    <source>
        <dbReference type="ARBA" id="ARBA00023136"/>
    </source>
</evidence>
<feature type="transmembrane region" description="Helical" evidence="5">
    <location>
        <begin position="106"/>
        <end position="126"/>
    </location>
</feature>
<protein>
    <recommendedName>
        <fullName evidence="8">Voltage-dependent anion channel</fullName>
    </recommendedName>
</protein>
<keyword evidence="2 5" id="KW-0812">Transmembrane</keyword>
<dbReference type="Proteomes" id="UP001224359">
    <property type="component" value="Unassembled WGS sequence"/>
</dbReference>
<sequence>MVTEKAKEVFTMNVFLTVILFLVVWFIFHNKIIRLQSDPTASGAIVMGIGVFLYGILLFFDVSLWLRHLFVVTMVLLWILTALSITKSIIHKQFIQAHLSDPIGSFAVGTWIAGTSIVCNVIVLWLSDWKLVVIPLALFNTVMWGGYVGLVMRQFTRIWREKHFYKVHGILFLSTVSTQSIVVMYTHLIPDIWPIVLSQALIVIGLVFYMLSFLMMIYKYKRNKPLNIADQWSNTNCIIHGAMSISGVAVFISGAFPSYVVVMMWVWALLWFFIVEAIELIRIHERYKQYGLVKGLGQYHVSQWARNFTFGMLYVLTSLVELDGLLANIQSVLIQTLPWMLVILLVIETSLLFNHSIKMTDHRPVA</sequence>
<evidence type="ECO:0008006" key="8">
    <source>
        <dbReference type="Google" id="ProtNLM"/>
    </source>
</evidence>
<dbReference type="Gene3D" id="1.50.10.150">
    <property type="entry name" value="Voltage-dependent anion channel"/>
    <property type="match status" value="1"/>
</dbReference>
<feature type="transmembrane region" description="Helical" evidence="5">
    <location>
        <begin position="132"/>
        <end position="152"/>
    </location>
</feature>
<evidence type="ECO:0000256" key="3">
    <source>
        <dbReference type="ARBA" id="ARBA00022989"/>
    </source>
</evidence>